<proteinExistence type="predicted"/>
<evidence type="ECO:0000259" key="2">
    <source>
        <dbReference type="Pfam" id="PF00196"/>
    </source>
</evidence>
<reference evidence="3" key="1">
    <citation type="submission" date="2022-03" db="EMBL/GenBank/DDBJ databases">
        <title>Proposal of a novel genus Dryocolo and two novel species.</title>
        <authorList>
            <person name="Maddock D.W."/>
            <person name="Brady C.L."/>
            <person name="Denman S."/>
            <person name="Arnold D."/>
        </authorList>
    </citation>
    <scope>NUCLEOTIDE SEQUENCE</scope>
    <source>
        <strain evidence="3">H6W4</strain>
    </source>
</reference>
<sequence>MKFDVLSDNYYYCEGMKSAQNTVHYILTPEDIDKFYICFAHNNPLIIAVENMYLRGYIIEICRLMKSQYIVLLEDMVKNGWFEIDNVIYSAMDSSQHHIRKVITSPVMNKNERLTPRERDILPHVHLSNTTIATKLNLSQKTASGYKIVIKRKLKMKFYNSLALTRMKNAIMCSDTTAKNNSLTRRQKVEPRQKHV</sequence>
<keyword evidence="1" id="KW-0238">DNA-binding</keyword>
<organism evidence="3 4">
    <name type="scientific">Dryocola boscaweniae</name>
    <dbReference type="NCBI Taxonomy" id="2925397"/>
    <lineage>
        <taxon>Bacteria</taxon>
        <taxon>Pseudomonadati</taxon>
        <taxon>Pseudomonadota</taxon>
        <taxon>Gammaproteobacteria</taxon>
        <taxon>Enterobacterales</taxon>
        <taxon>Enterobacteriaceae</taxon>
        <taxon>Dryocola</taxon>
    </lineage>
</organism>
<dbReference type="GO" id="GO:0006355">
    <property type="term" value="P:regulation of DNA-templated transcription"/>
    <property type="evidence" value="ECO:0007669"/>
    <property type="project" value="InterPro"/>
</dbReference>
<comment type="caution">
    <text evidence="3">The sequence shown here is derived from an EMBL/GenBank/DDBJ whole genome shotgun (WGS) entry which is preliminary data.</text>
</comment>
<dbReference type="EMBL" id="JALHAP010000078">
    <property type="protein sequence ID" value="MCT4702520.1"/>
    <property type="molecule type" value="Genomic_DNA"/>
</dbReference>
<feature type="domain" description="HTH luxR-type" evidence="2">
    <location>
        <begin position="113"/>
        <end position="157"/>
    </location>
</feature>
<protein>
    <submittedName>
        <fullName evidence="3">LuxR C-terminal-related transcriptional regulator</fullName>
    </submittedName>
</protein>
<accession>A0A9X2W831</accession>
<evidence type="ECO:0000256" key="1">
    <source>
        <dbReference type="ARBA" id="ARBA00023125"/>
    </source>
</evidence>
<dbReference type="Gene3D" id="1.10.10.10">
    <property type="entry name" value="Winged helix-like DNA-binding domain superfamily/Winged helix DNA-binding domain"/>
    <property type="match status" value="1"/>
</dbReference>
<dbReference type="AlphaFoldDB" id="A0A9X2W831"/>
<dbReference type="InterPro" id="IPR036388">
    <property type="entry name" value="WH-like_DNA-bd_sf"/>
</dbReference>
<evidence type="ECO:0000313" key="4">
    <source>
        <dbReference type="Proteomes" id="UP001150641"/>
    </source>
</evidence>
<gene>
    <name evidence="3" type="ORF">MUA00_12050</name>
</gene>
<dbReference type="InterPro" id="IPR000792">
    <property type="entry name" value="Tscrpt_reg_LuxR_C"/>
</dbReference>
<dbReference type="RefSeq" id="WP_271123278.1">
    <property type="nucleotide sequence ID" value="NZ_JALHAN010000065.1"/>
</dbReference>
<dbReference type="Pfam" id="PF00196">
    <property type="entry name" value="GerE"/>
    <property type="match status" value="1"/>
</dbReference>
<dbReference type="InterPro" id="IPR016032">
    <property type="entry name" value="Sig_transdc_resp-reg_C-effctor"/>
</dbReference>
<evidence type="ECO:0000313" key="3">
    <source>
        <dbReference type="EMBL" id="MCT4702520.1"/>
    </source>
</evidence>
<name>A0A9X2W831_9ENTR</name>
<dbReference type="GO" id="GO:0003677">
    <property type="term" value="F:DNA binding"/>
    <property type="evidence" value="ECO:0007669"/>
    <property type="project" value="UniProtKB-KW"/>
</dbReference>
<dbReference type="Proteomes" id="UP001150641">
    <property type="component" value="Unassembled WGS sequence"/>
</dbReference>
<dbReference type="SUPFAM" id="SSF46894">
    <property type="entry name" value="C-terminal effector domain of the bipartite response regulators"/>
    <property type="match status" value="1"/>
</dbReference>
<keyword evidence="4" id="KW-1185">Reference proteome</keyword>